<evidence type="ECO:0000313" key="11">
    <source>
        <dbReference type="Proteomes" id="UP000520814"/>
    </source>
</evidence>
<evidence type="ECO:0000259" key="9">
    <source>
        <dbReference type="Pfam" id="PF05572"/>
    </source>
</evidence>
<evidence type="ECO:0000256" key="5">
    <source>
        <dbReference type="ARBA" id="ARBA00022801"/>
    </source>
</evidence>
<evidence type="ECO:0000256" key="1">
    <source>
        <dbReference type="ARBA" id="ARBA00008721"/>
    </source>
</evidence>
<keyword evidence="6" id="KW-0862">Zinc</keyword>
<evidence type="ECO:0000256" key="2">
    <source>
        <dbReference type="ARBA" id="ARBA00022670"/>
    </source>
</evidence>
<dbReference type="GO" id="GO:0046872">
    <property type="term" value="F:metal ion binding"/>
    <property type="evidence" value="ECO:0007669"/>
    <property type="project" value="UniProtKB-KW"/>
</dbReference>
<evidence type="ECO:0000256" key="4">
    <source>
        <dbReference type="ARBA" id="ARBA00022729"/>
    </source>
</evidence>
<organism evidence="10 11">
    <name type="scientific">Armatimonas rosea</name>
    <dbReference type="NCBI Taxonomy" id="685828"/>
    <lineage>
        <taxon>Bacteria</taxon>
        <taxon>Bacillati</taxon>
        <taxon>Armatimonadota</taxon>
        <taxon>Armatimonadia</taxon>
        <taxon>Armatimonadales</taxon>
        <taxon>Armatimonadaceae</taxon>
        <taxon>Armatimonas</taxon>
    </lineage>
</organism>
<evidence type="ECO:0000313" key="10">
    <source>
        <dbReference type="EMBL" id="MBB6052467.1"/>
    </source>
</evidence>
<dbReference type="AlphaFoldDB" id="A0A7W9STB5"/>
<keyword evidence="11" id="KW-1185">Reference proteome</keyword>
<dbReference type="InterPro" id="IPR024079">
    <property type="entry name" value="MetalloPept_cat_dom_sf"/>
</dbReference>
<evidence type="ECO:0000256" key="3">
    <source>
        <dbReference type="ARBA" id="ARBA00022723"/>
    </source>
</evidence>
<keyword evidence="5" id="KW-0378">Hydrolase</keyword>
<keyword evidence="3" id="KW-0479">Metal-binding</keyword>
<gene>
    <name evidence="10" type="ORF">HNQ39_004288</name>
</gene>
<dbReference type="CDD" id="cd04275">
    <property type="entry name" value="ZnMc_pappalysin_like"/>
    <property type="match status" value="1"/>
</dbReference>
<dbReference type="InterPro" id="IPR008754">
    <property type="entry name" value="Peptidase_M43"/>
</dbReference>
<reference evidence="10 11" key="1">
    <citation type="submission" date="2020-08" db="EMBL/GenBank/DDBJ databases">
        <title>Genomic Encyclopedia of Type Strains, Phase IV (KMG-IV): sequencing the most valuable type-strain genomes for metagenomic binning, comparative biology and taxonomic classification.</title>
        <authorList>
            <person name="Goeker M."/>
        </authorList>
    </citation>
    <scope>NUCLEOTIDE SEQUENCE [LARGE SCALE GENOMIC DNA]</scope>
    <source>
        <strain evidence="10 11">DSM 23562</strain>
    </source>
</reference>
<dbReference type="SUPFAM" id="SSF55486">
    <property type="entry name" value="Metalloproteases ('zincins'), catalytic domain"/>
    <property type="match status" value="1"/>
</dbReference>
<dbReference type="Pfam" id="PF05572">
    <property type="entry name" value="Peptidase_M43"/>
    <property type="match status" value="1"/>
</dbReference>
<dbReference type="GO" id="GO:0008237">
    <property type="term" value="F:metallopeptidase activity"/>
    <property type="evidence" value="ECO:0007669"/>
    <property type="project" value="UniProtKB-KW"/>
</dbReference>
<sequence length="339" mass="35736">MNKTLIASSLSLLGVVALTGFVGLNSAKSAPQNSPAVIIGSGSWQNKAAFVASGARCPVPTPDALTLQMIESDLALTRTVRDAARLGQFSAFSRGAGTVTIPVYFHVITNTSGAGNLTDAQIQAQIDVLNKAYSGLDKLPNGTTPNGATVNTPFRFVLATGGIDRTANNTWYTVGYGTTAETQMKTALRRGGAGDLNLYSANIGGGLLGWATFPSSYSSNPKNDGVVLLTSSLPGGSAAPYNLGDTATHEVGHWLGLYHTFQGGCSATNDSVSDTNAERTSFFGTWTTTTIPDTCTGNKYPGRDPVENFMDYTDDAYMYRFTQGQADRMDLSVITYRGL</sequence>
<dbReference type="RefSeq" id="WP_184201560.1">
    <property type="nucleotide sequence ID" value="NZ_JACHGW010000004.1"/>
</dbReference>
<proteinExistence type="inferred from homology"/>
<dbReference type="PANTHER" id="PTHR47466">
    <property type="match status" value="1"/>
</dbReference>
<evidence type="ECO:0000256" key="8">
    <source>
        <dbReference type="ARBA" id="ARBA00023157"/>
    </source>
</evidence>
<dbReference type="EMBL" id="JACHGW010000004">
    <property type="protein sequence ID" value="MBB6052467.1"/>
    <property type="molecule type" value="Genomic_DNA"/>
</dbReference>
<keyword evidence="2" id="KW-0645">Protease</keyword>
<keyword evidence="4" id="KW-0732">Signal</keyword>
<feature type="domain" description="Peptidase M43 pregnancy-associated plasma-A" evidence="9">
    <location>
        <begin position="211"/>
        <end position="330"/>
    </location>
</feature>
<protein>
    <recommendedName>
        <fullName evidence="9">Peptidase M43 pregnancy-associated plasma-A domain-containing protein</fullName>
    </recommendedName>
</protein>
<name>A0A7W9STB5_ARMRO</name>
<keyword evidence="8" id="KW-1015">Disulfide bond</keyword>
<dbReference type="Gene3D" id="3.40.390.10">
    <property type="entry name" value="Collagenase (Catalytic Domain)"/>
    <property type="match status" value="1"/>
</dbReference>
<dbReference type="Proteomes" id="UP000520814">
    <property type="component" value="Unassembled WGS sequence"/>
</dbReference>
<accession>A0A7W9STB5</accession>
<evidence type="ECO:0000256" key="6">
    <source>
        <dbReference type="ARBA" id="ARBA00022833"/>
    </source>
</evidence>
<comment type="caution">
    <text evidence="10">The sequence shown here is derived from an EMBL/GenBank/DDBJ whole genome shotgun (WGS) entry which is preliminary data.</text>
</comment>
<comment type="similarity">
    <text evidence="1">Belongs to the peptidase M43B family.</text>
</comment>
<keyword evidence="7" id="KW-0482">Metalloprotease</keyword>
<dbReference type="GO" id="GO:0006508">
    <property type="term" value="P:proteolysis"/>
    <property type="evidence" value="ECO:0007669"/>
    <property type="project" value="UniProtKB-KW"/>
</dbReference>
<evidence type="ECO:0000256" key="7">
    <source>
        <dbReference type="ARBA" id="ARBA00023049"/>
    </source>
</evidence>
<dbReference type="PANTHER" id="PTHR47466:SF1">
    <property type="entry name" value="METALLOPROTEASE MEP1 (AFU_ORTHOLOGUE AFUA_1G07730)-RELATED"/>
    <property type="match status" value="1"/>
</dbReference>